<reference evidence="2 3" key="1">
    <citation type="submission" date="2023-03" db="EMBL/GenBank/DDBJ databases">
        <title>High recombination rates correlate with genetic variation in Cardiocondyla obscurior ants.</title>
        <authorList>
            <person name="Errbii M."/>
        </authorList>
    </citation>
    <scope>NUCLEOTIDE SEQUENCE [LARGE SCALE GENOMIC DNA]</scope>
    <source>
        <strain evidence="2">Alpha-2009</strain>
        <tissue evidence="2">Whole body</tissue>
    </source>
</reference>
<gene>
    <name evidence="2" type="ORF">PUN28_017047</name>
</gene>
<evidence type="ECO:0000313" key="3">
    <source>
        <dbReference type="Proteomes" id="UP001430953"/>
    </source>
</evidence>
<keyword evidence="3" id="KW-1185">Reference proteome</keyword>
<evidence type="ECO:0000256" key="1">
    <source>
        <dbReference type="SAM" id="MobiDB-lite"/>
    </source>
</evidence>
<accession>A0AAW2EMR5</accession>
<organism evidence="2 3">
    <name type="scientific">Cardiocondyla obscurior</name>
    <dbReference type="NCBI Taxonomy" id="286306"/>
    <lineage>
        <taxon>Eukaryota</taxon>
        <taxon>Metazoa</taxon>
        <taxon>Ecdysozoa</taxon>
        <taxon>Arthropoda</taxon>
        <taxon>Hexapoda</taxon>
        <taxon>Insecta</taxon>
        <taxon>Pterygota</taxon>
        <taxon>Neoptera</taxon>
        <taxon>Endopterygota</taxon>
        <taxon>Hymenoptera</taxon>
        <taxon>Apocrita</taxon>
        <taxon>Aculeata</taxon>
        <taxon>Formicoidea</taxon>
        <taxon>Formicidae</taxon>
        <taxon>Myrmicinae</taxon>
        <taxon>Cardiocondyla</taxon>
    </lineage>
</organism>
<protein>
    <submittedName>
        <fullName evidence="2">Uncharacterized protein</fullName>
    </submittedName>
</protein>
<dbReference type="Proteomes" id="UP001430953">
    <property type="component" value="Unassembled WGS sequence"/>
</dbReference>
<feature type="compositionally biased region" description="Basic residues" evidence="1">
    <location>
        <begin position="108"/>
        <end position="129"/>
    </location>
</feature>
<dbReference type="AlphaFoldDB" id="A0AAW2EMR5"/>
<proteinExistence type="predicted"/>
<sequence length="129" mass="15022">MYKREGERTRRARSCTGWPCRPPSTGPYGEHTASSRLSAPASLFRGFNLPAAAKLPSKRNQVTSKLWRVSVSAIRHFYICADARVTYGSVPRRLSRRTFASDRSLDCHRHHHHHRRHGSHHRRRRHRHA</sequence>
<feature type="region of interest" description="Disordered" evidence="1">
    <location>
        <begin position="103"/>
        <end position="129"/>
    </location>
</feature>
<name>A0AAW2EMR5_9HYME</name>
<dbReference type="EMBL" id="JADYXP020000020">
    <property type="protein sequence ID" value="KAL0104078.1"/>
    <property type="molecule type" value="Genomic_DNA"/>
</dbReference>
<evidence type="ECO:0000313" key="2">
    <source>
        <dbReference type="EMBL" id="KAL0104078.1"/>
    </source>
</evidence>
<comment type="caution">
    <text evidence="2">The sequence shown here is derived from an EMBL/GenBank/DDBJ whole genome shotgun (WGS) entry which is preliminary data.</text>
</comment>